<keyword evidence="1" id="KW-0732">Signal</keyword>
<feature type="chain" id="PRO_5015036220" description="Sn-glycerol-3-phosphate transporter" evidence="1">
    <location>
        <begin position="23"/>
        <end position="168"/>
    </location>
</feature>
<dbReference type="AlphaFoldDB" id="A0A0D7UUD4"/>
<reference evidence="3 4" key="1">
    <citation type="submission" date="2016-11" db="EMBL/GenBank/DDBJ databases">
        <authorList>
            <person name="Jaros S."/>
            <person name="Januszkiewicz K."/>
            <person name="Wedrychowicz H."/>
        </authorList>
    </citation>
    <scope>NUCLEOTIDE SEQUENCE [LARGE SCALE GENOMIC DNA]</scope>
    <source>
        <strain evidence="3 4">ACAM 239</strain>
    </source>
</reference>
<protein>
    <recommendedName>
        <fullName evidence="6">Sn-glycerol-3-phosphate transporter</fullName>
    </recommendedName>
</protein>
<accession>A0A0D7UUD4</accession>
<proteinExistence type="predicted"/>
<evidence type="ECO:0000313" key="5">
    <source>
        <dbReference type="Proteomes" id="UP000503197"/>
    </source>
</evidence>
<evidence type="ECO:0000313" key="3">
    <source>
        <dbReference type="EMBL" id="SIN70614.1"/>
    </source>
</evidence>
<dbReference type="Proteomes" id="UP000503197">
    <property type="component" value="Chromosome"/>
</dbReference>
<dbReference type="PATRIC" id="fig|29570.3.peg.2259"/>
<dbReference type="Proteomes" id="UP000185024">
    <property type="component" value="Unassembled WGS sequence"/>
</dbReference>
<evidence type="ECO:0008006" key="6">
    <source>
        <dbReference type="Google" id="ProtNLM"/>
    </source>
</evidence>
<dbReference type="OrthoDB" id="8561992at2"/>
<dbReference type="RefSeq" id="WP_052509970.1">
    <property type="nucleotide sequence ID" value="NZ_AP022821.1"/>
</dbReference>
<organism evidence="2 5">
    <name type="scientific">Vreelandella aquamarina</name>
    <dbReference type="NCBI Taxonomy" id="77097"/>
    <lineage>
        <taxon>Bacteria</taxon>
        <taxon>Pseudomonadati</taxon>
        <taxon>Pseudomonadota</taxon>
        <taxon>Gammaproteobacteria</taxon>
        <taxon>Oceanospirillales</taxon>
        <taxon>Halomonadaceae</taxon>
        <taxon>Vreelandella</taxon>
    </lineage>
</organism>
<reference evidence="2 5" key="2">
    <citation type="submission" date="2020-02" db="EMBL/GenBank/DDBJ databases">
        <title>Complete Genome Sequence of Halomonas meridiana strain BAA-801, Isolated from Deep Sea Thermal Vent.</title>
        <authorList>
            <person name="Takahashi Y."/>
            <person name="Takahashi H."/>
            <person name="Galipon J."/>
            <person name="Arakawa K."/>
        </authorList>
    </citation>
    <scope>NUCLEOTIDE SEQUENCE [LARGE SCALE GENOMIC DNA]</scope>
    <source>
        <strain evidence="2 5">Slthf1</strain>
    </source>
</reference>
<evidence type="ECO:0000313" key="2">
    <source>
        <dbReference type="EMBL" id="BCA93063.1"/>
    </source>
</evidence>
<feature type="signal peptide" evidence="1">
    <location>
        <begin position="1"/>
        <end position="22"/>
    </location>
</feature>
<sequence length="168" mass="19052">MRRYVPWIGGIAGIWLSASASAFSLPDWPPTLALDHTLVQTSLLTRHFDPDPEHTNQQNLLSIELHNPDRWLAGAAWFKNSFDQPTWYFYAGREFPLWQFADEINVRAKLTGGLLRGYQDEYRDKIPLNHLEVAPALLPSIGVQWGRVESDLIIFGTAGMMVTAGVRF</sequence>
<gene>
    <name evidence="2" type="ORF">HMSLTHF_28380</name>
    <name evidence="3" type="ORF">SAMN05878438_2654</name>
</gene>
<dbReference type="EMBL" id="AP022821">
    <property type="protein sequence ID" value="BCA93063.1"/>
    <property type="molecule type" value="Genomic_DNA"/>
</dbReference>
<evidence type="ECO:0000256" key="1">
    <source>
        <dbReference type="SAM" id="SignalP"/>
    </source>
</evidence>
<evidence type="ECO:0000313" key="4">
    <source>
        <dbReference type="Proteomes" id="UP000185024"/>
    </source>
</evidence>
<dbReference type="GeneID" id="97278200"/>
<name>A0A0D7UUD4_9GAMM</name>
<dbReference type="EMBL" id="FSQX01000001">
    <property type="protein sequence ID" value="SIN70614.1"/>
    <property type="molecule type" value="Genomic_DNA"/>
</dbReference>